<dbReference type="Proteomes" id="UP000271624">
    <property type="component" value="Unassembled WGS sequence"/>
</dbReference>
<reference evidence="2" key="2">
    <citation type="journal article" date="2019" name="Genome Biol. Evol.">
        <title>Day and night: Metabolic profiles and evolutionary relationships of six axenic non-marine cyanobacteria.</title>
        <authorList>
            <person name="Will S.E."/>
            <person name="Henke P."/>
            <person name="Boedeker C."/>
            <person name="Huang S."/>
            <person name="Brinkmann H."/>
            <person name="Rohde M."/>
            <person name="Jarek M."/>
            <person name="Friedl T."/>
            <person name="Seufert S."/>
            <person name="Schumacher M."/>
            <person name="Overmann J."/>
            <person name="Neumann-Schaal M."/>
            <person name="Petersen J."/>
        </authorList>
    </citation>
    <scope>NUCLEOTIDE SEQUENCE [LARGE SCALE GENOMIC DNA]</scope>
    <source>
        <strain evidence="2">PCC 7102</strain>
    </source>
</reference>
<keyword evidence="3" id="KW-1185">Reference proteome</keyword>
<organism evidence="2 3">
    <name type="scientific">Dulcicalothrix desertica PCC 7102</name>
    <dbReference type="NCBI Taxonomy" id="232991"/>
    <lineage>
        <taxon>Bacteria</taxon>
        <taxon>Bacillati</taxon>
        <taxon>Cyanobacteriota</taxon>
        <taxon>Cyanophyceae</taxon>
        <taxon>Nostocales</taxon>
        <taxon>Calotrichaceae</taxon>
        <taxon>Dulcicalothrix</taxon>
    </lineage>
</organism>
<evidence type="ECO:0000313" key="2">
    <source>
        <dbReference type="EMBL" id="RUT01092.1"/>
    </source>
</evidence>
<dbReference type="InterPro" id="IPR012646">
    <property type="entry name" value="RNA_ligase_DRB0094"/>
</dbReference>
<dbReference type="AlphaFoldDB" id="A0A3S1CEB2"/>
<keyword evidence="2" id="KW-0436">Ligase</keyword>
<dbReference type="SUPFAM" id="SSF56091">
    <property type="entry name" value="DNA ligase/mRNA capping enzyme, catalytic domain"/>
    <property type="match status" value="1"/>
</dbReference>
<dbReference type="RefSeq" id="WP_127085219.1">
    <property type="nucleotide sequence ID" value="NZ_RSCL01000021.1"/>
</dbReference>
<evidence type="ECO:0000259" key="1">
    <source>
        <dbReference type="Pfam" id="PF09414"/>
    </source>
</evidence>
<sequence>MSVLKVEVVKISEIKHHPNADRLDIALFEGMAYQVITVKGNFKVGDLAYYFPIDSVIPDKYLDEFGIRSYYLKKLRAARLRGIFSEGLLIRVGANFTGQLGDDYTEHFGVTKYEYPIPRGMSGEMENHIGQYKFPSPENIKRYKDVFVDGEEVVVTEKVHGTNFTVLVDDEGVVKIGSHNYFWKNSEANKNLVYIRAYHENPALQQLPVNTQVFGEIYGVQDIKYGLSNGKIAIVLFAVRRGSEFLNYDEFVEFCNSYSLPKVPLLYKGAYSWETVSQFNNKDSDMSPSCMMEGVIIQPVQERTHPEIGRVVIKLISDRYLLRKDGTELH</sequence>
<protein>
    <submittedName>
        <fullName evidence="2">RNA ligase</fullName>
    </submittedName>
</protein>
<accession>A0A3S1CEB2</accession>
<dbReference type="OrthoDB" id="9255590at2"/>
<dbReference type="NCBIfam" id="TIGR02306">
    <property type="entry name" value="RNA_lig_DRB0094"/>
    <property type="match status" value="1"/>
</dbReference>
<dbReference type="Gene3D" id="2.40.50.140">
    <property type="entry name" value="Nucleic acid-binding proteins"/>
    <property type="match status" value="1"/>
</dbReference>
<comment type="caution">
    <text evidence="2">The sequence shown here is derived from an EMBL/GenBank/DDBJ whole genome shotgun (WGS) entry which is preliminary data.</text>
</comment>
<proteinExistence type="predicted"/>
<dbReference type="InterPro" id="IPR012340">
    <property type="entry name" value="NA-bd_OB-fold"/>
</dbReference>
<name>A0A3S1CEB2_9CYAN</name>
<dbReference type="GO" id="GO:0016874">
    <property type="term" value="F:ligase activity"/>
    <property type="evidence" value="ECO:0007669"/>
    <property type="project" value="UniProtKB-KW"/>
</dbReference>
<dbReference type="EMBL" id="RSCL01000021">
    <property type="protein sequence ID" value="RUT01092.1"/>
    <property type="molecule type" value="Genomic_DNA"/>
</dbReference>
<dbReference type="Pfam" id="PF09414">
    <property type="entry name" value="RNA_ligase"/>
    <property type="match status" value="1"/>
</dbReference>
<dbReference type="Gene3D" id="3.30.470.30">
    <property type="entry name" value="DNA ligase/mRNA capping enzyme"/>
    <property type="match status" value="1"/>
</dbReference>
<gene>
    <name evidence="2" type="ORF">DSM106972_070980</name>
</gene>
<feature type="domain" description="RNA ligase" evidence="1">
    <location>
        <begin position="151"/>
        <end position="316"/>
    </location>
</feature>
<evidence type="ECO:0000313" key="3">
    <source>
        <dbReference type="Proteomes" id="UP000271624"/>
    </source>
</evidence>
<reference evidence="2" key="1">
    <citation type="submission" date="2018-12" db="EMBL/GenBank/DDBJ databases">
        <authorList>
            <person name="Will S."/>
            <person name="Neumann-Schaal M."/>
            <person name="Henke P."/>
        </authorList>
    </citation>
    <scope>NUCLEOTIDE SEQUENCE</scope>
    <source>
        <strain evidence="2">PCC 7102</strain>
    </source>
</reference>
<dbReference type="Pfam" id="PF21189">
    <property type="entry name" value="PHA02142"/>
    <property type="match status" value="1"/>
</dbReference>
<dbReference type="InterPro" id="IPR021122">
    <property type="entry name" value="RNA_ligase_dom_REL/Rnl2"/>
</dbReference>